<accession>A0A9N8HG17</accession>
<comment type="subcellular location">
    <subcellularLocation>
        <location evidence="4">Peroxisome membrane</location>
    </subcellularLocation>
</comment>
<evidence type="ECO:0000256" key="4">
    <source>
        <dbReference type="ARBA" id="ARBA00046271"/>
    </source>
</evidence>
<protein>
    <submittedName>
        <fullName evidence="7">Peroxisomal biogenesis factor 11 (PEX11)</fullName>
    </submittedName>
</protein>
<name>A0A9N8HG17_9STRA</name>
<keyword evidence="3" id="KW-0576">Peroxisome</keyword>
<evidence type="ECO:0000256" key="1">
    <source>
        <dbReference type="ARBA" id="ARBA00022593"/>
    </source>
</evidence>
<comment type="caution">
    <text evidence="7">The sequence shown here is derived from an EMBL/GenBank/DDBJ whole genome shotgun (WGS) entry which is preliminary data.</text>
</comment>
<dbReference type="AlphaFoldDB" id="A0A9N8HG17"/>
<dbReference type="GO" id="GO:0016559">
    <property type="term" value="P:peroxisome fission"/>
    <property type="evidence" value="ECO:0007669"/>
    <property type="project" value="InterPro"/>
</dbReference>
<keyword evidence="1" id="KW-0962">Peroxisome biogenesis</keyword>
<sequence length="281" mass="32610">MTDGCRSPDSSSSPPLMVEHPSNDNNMTLDTRSFLDRFLQGYTKFMSPGINQDRGIKLLQYTLWMISYYYKDKTVLRDALRKLCNELSFARYVLRLLQLPPALEAARSGSWSYNPKGQILGKILAWTMIGYYPLEHAAYVQWQTPKLLFPKTAGPSRLAEQLSAWSCRCWFAYIVTEILQCFLELRKHKNQLNQLEHKKKTDDDDEEDDGTARVSIQSTRATMQNLRLQIVRDLLFALPAIHWSLPNWDTQPWLSDPLVNTLMWVESVVCMYQSVASFQRQ</sequence>
<evidence type="ECO:0000256" key="6">
    <source>
        <dbReference type="SAM" id="MobiDB-lite"/>
    </source>
</evidence>
<dbReference type="Pfam" id="PF05648">
    <property type="entry name" value="PEX11"/>
    <property type="match status" value="1"/>
</dbReference>
<keyword evidence="2" id="KW-0472">Membrane</keyword>
<keyword evidence="5" id="KW-0175">Coiled coil</keyword>
<evidence type="ECO:0000256" key="5">
    <source>
        <dbReference type="SAM" id="Coils"/>
    </source>
</evidence>
<dbReference type="GO" id="GO:0005778">
    <property type="term" value="C:peroxisomal membrane"/>
    <property type="evidence" value="ECO:0007669"/>
    <property type="project" value="UniProtKB-SubCell"/>
</dbReference>
<feature type="coiled-coil region" evidence="5">
    <location>
        <begin position="178"/>
        <end position="205"/>
    </location>
</feature>
<dbReference type="PANTHER" id="PTHR12652:SF25">
    <property type="entry name" value="MICROBODY (PEROXISOME) PROLIFERATION PROTEIN PEROXIN 11C (EUROFUNG)"/>
    <property type="match status" value="1"/>
</dbReference>
<evidence type="ECO:0000256" key="2">
    <source>
        <dbReference type="ARBA" id="ARBA00023136"/>
    </source>
</evidence>
<dbReference type="EMBL" id="CAICTM010000375">
    <property type="protein sequence ID" value="CAB9509143.1"/>
    <property type="molecule type" value="Genomic_DNA"/>
</dbReference>
<dbReference type="PANTHER" id="PTHR12652">
    <property type="entry name" value="PEROXISOMAL BIOGENESIS FACTOR 11"/>
    <property type="match status" value="1"/>
</dbReference>
<proteinExistence type="predicted"/>
<evidence type="ECO:0000313" key="8">
    <source>
        <dbReference type="Proteomes" id="UP001153069"/>
    </source>
</evidence>
<keyword evidence="8" id="KW-1185">Reference proteome</keyword>
<reference evidence="7" key="1">
    <citation type="submission" date="2020-06" db="EMBL/GenBank/DDBJ databases">
        <authorList>
            <consortium name="Plant Systems Biology data submission"/>
        </authorList>
    </citation>
    <scope>NUCLEOTIDE SEQUENCE</scope>
    <source>
        <strain evidence="7">D6</strain>
    </source>
</reference>
<dbReference type="Proteomes" id="UP001153069">
    <property type="component" value="Unassembled WGS sequence"/>
</dbReference>
<dbReference type="InterPro" id="IPR008733">
    <property type="entry name" value="PEX11"/>
</dbReference>
<gene>
    <name evidence="7" type="ORF">SEMRO_376_G129860.1</name>
</gene>
<organism evidence="7 8">
    <name type="scientific">Seminavis robusta</name>
    <dbReference type="NCBI Taxonomy" id="568900"/>
    <lineage>
        <taxon>Eukaryota</taxon>
        <taxon>Sar</taxon>
        <taxon>Stramenopiles</taxon>
        <taxon>Ochrophyta</taxon>
        <taxon>Bacillariophyta</taxon>
        <taxon>Bacillariophyceae</taxon>
        <taxon>Bacillariophycidae</taxon>
        <taxon>Naviculales</taxon>
        <taxon>Naviculaceae</taxon>
        <taxon>Seminavis</taxon>
    </lineage>
</organism>
<evidence type="ECO:0000313" key="7">
    <source>
        <dbReference type="EMBL" id="CAB9509143.1"/>
    </source>
</evidence>
<dbReference type="OrthoDB" id="10005898at2759"/>
<feature type="region of interest" description="Disordered" evidence="6">
    <location>
        <begin position="1"/>
        <end position="25"/>
    </location>
</feature>
<evidence type="ECO:0000256" key="3">
    <source>
        <dbReference type="ARBA" id="ARBA00023140"/>
    </source>
</evidence>